<name>A0ABT8ST67_9HYPH</name>
<dbReference type="PANTHER" id="PTHR42749">
    <property type="entry name" value="CELL SHAPE-DETERMINING PROTEIN MREB"/>
    <property type="match status" value="1"/>
</dbReference>
<dbReference type="CDD" id="cd10231">
    <property type="entry name" value="ASKHA_NBD_HSP70_YegD-like"/>
    <property type="match status" value="1"/>
</dbReference>
<dbReference type="InterPro" id="IPR043129">
    <property type="entry name" value="ATPase_NBD"/>
</dbReference>
<dbReference type="SUPFAM" id="SSF53067">
    <property type="entry name" value="Actin-like ATPase domain"/>
    <property type="match status" value="2"/>
</dbReference>
<dbReference type="EMBL" id="JAUKWQ010000001">
    <property type="protein sequence ID" value="MDO1581591.1"/>
    <property type="molecule type" value="Genomic_DNA"/>
</dbReference>
<keyword evidence="3" id="KW-0067">ATP-binding</keyword>
<dbReference type="InterPro" id="IPR013126">
    <property type="entry name" value="Hsp_70_fam"/>
</dbReference>
<dbReference type="RefSeq" id="WP_302075690.1">
    <property type="nucleotide sequence ID" value="NZ_JAUKWQ010000001.1"/>
</dbReference>
<keyword evidence="2" id="KW-0547">Nucleotide-binding</keyword>
<dbReference type="InterPro" id="IPR042054">
    <property type="entry name" value="YegD-like"/>
</dbReference>
<proteinExistence type="inferred from homology"/>
<accession>A0ABT8ST67</accession>
<evidence type="ECO:0000256" key="2">
    <source>
        <dbReference type="ARBA" id="ARBA00022741"/>
    </source>
</evidence>
<keyword evidence="5" id="KW-1185">Reference proteome</keyword>
<reference evidence="4" key="2">
    <citation type="submission" date="2023-07" db="EMBL/GenBank/DDBJ databases">
        <authorList>
            <person name="Sun H."/>
        </authorList>
    </citation>
    <scope>NUCLEOTIDE SEQUENCE</scope>
    <source>
        <strain evidence="4">05753</strain>
    </source>
</reference>
<gene>
    <name evidence="4" type="ORF">Q2T52_05715</name>
</gene>
<dbReference type="Gene3D" id="3.90.640.10">
    <property type="entry name" value="Actin, Chain A, domain 4"/>
    <property type="match status" value="2"/>
</dbReference>
<reference evidence="4" key="1">
    <citation type="journal article" date="2015" name="Int. J. Syst. Evol. Microbiol.">
        <title>Rhizobium oryzicola sp. nov., potential plant-growth-promoting endophytic bacteria isolated from rice roots.</title>
        <authorList>
            <person name="Zhang X.X."/>
            <person name="Gao J.S."/>
            <person name="Cao Y.H."/>
            <person name="Sheirdil R.A."/>
            <person name="Wang X.C."/>
            <person name="Zhang L."/>
        </authorList>
    </citation>
    <scope>NUCLEOTIDE SEQUENCE</scope>
    <source>
        <strain evidence="4">05753</strain>
    </source>
</reference>
<sequence length="431" mass="47528">MSRALGLDFGTTNTVLALTYPGQQTTHSMQFESSAGVSDSMRTALSFMKDATLGAQALKVEAGQAAIRMFIDNPGDCRFLQSIKTFAASAAFQATVVFARKQQFEDLMEIFLRRLKAYAGDHWPSDISRLVVGRPVHFAGSNPDEKLALERYQAALTRFELPEIHYVYEPVAAAYYFAQTLERDANVLVADFGGGTTDYSLIRFERSAGQLKAIPIGHSGVGIAGDHFDFRMIDNLVSPEIGKGSHFKSFGKLLEVPSGYYANFGRWNQLSIFKTTREFADLQSLVRSATEPDKLELFIELIEHDEGYPLYQAISATKMALSMQEEAEFNFSPLGKAGRKIVKRADFEGWIADDLARIEGALDEVLTKTNTPPQDVDKVFLTGGTSFVPAVRRIFERRFDAGRIESGGELLSIAHGLALIGDSGDVARWAA</sequence>
<evidence type="ECO:0000313" key="4">
    <source>
        <dbReference type="EMBL" id="MDO1581591.1"/>
    </source>
</evidence>
<comment type="caution">
    <text evidence="4">The sequence shown here is derived from an EMBL/GenBank/DDBJ whole genome shotgun (WGS) entry which is preliminary data.</text>
</comment>
<evidence type="ECO:0000256" key="3">
    <source>
        <dbReference type="ARBA" id="ARBA00022840"/>
    </source>
</evidence>
<dbReference type="PANTHER" id="PTHR42749:SF1">
    <property type="entry name" value="CELL SHAPE-DETERMINING PROTEIN MREB"/>
    <property type="match status" value="1"/>
</dbReference>
<evidence type="ECO:0000313" key="5">
    <source>
        <dbReference type="Proteomes" id="UP001169006"/>
    </source>
</evidence>
<dbReference type="Gene3D" id="3.30.420.40">
    <property type="match status" value="3"/>
</dbReference>
<dbReference type="InterPro" id="IPR018181">
    <property type="entry name" value="Heat_shock_70_CS"/>
</dbReference>
<dbReference type="Pfam" id="PF00012">
    <property type="entry name" value="HSP70"/>
    <property type="match status" value="2"/>
</dbReference>
<dbReference type="PROSITE" id="PS01036">
    <property type="entry name" value="HSP70_3"/>
    <property type="match status" value="1"/>
</dbReference>
<evidence type="ECO:0000256" key="1">
    <source>
        <dbReference type="ARBA" id="ARBA00007381"/>
    </source>
</evidence>
<organism evidence="4 5">
    <name type="scientific">Rhizobium oryzicola</name>
    <dbReference type="NCBI Taxonomy" id="1232668"/>
    <lineage>
        <taxon>Bacteria</taxon>
        <taxon>Pseudomonadati</taxon>
        <taxon>Pseudomonadota</taxon>
        <taxon>Alphaproteobacteria</taxon>
        <taxon>Hyphomicrobiales</taxon>
        <taxon>Rhizobiaceae</taxon>
        <taxon>Rhizobium/Agrobacterium group</taxon>
        <taxon>Rhizobium</taxon>
    </lineage>
</organism>
<protein>
    <submittedName>
        <fullName evidence="4">Hsp70 family protein</fullName>
    </submittedName>
</protein>
<dbReference type="Proteomes" id="UP001169006">
    <property type="component" value="Unassembled WGS sequence"/>
</dbReference>
<comment type="similarity">
    <text evidence="1">Belongs to the heat shock protein 70 family.</text>
</comment>